<dbReference type="AlphaFoldDB" id="A0ABD4XSD0"/>
<evidence type="ECO:0000313" key="2">
    <source>
        <dbReference type="EMBL" id="MDG0867411.1"/>
    </source>
</evidence>
<organism evidence="2 3">
    <name type="scientific">Candidatus Lucifugimonas marina</name>
    <dbReference type="NCBI Taxonomy" id="3038979"/>
    <lineage>
        <taxon>Bacteria</taxon>
        <taxon>Bacillati</taxon>
        <taxon>Chloroflexota</taxon>
        <taxon>Dehalococcoidia</taxon>
        <taxon>SAR202 cluster</taxon>
        <taxon>Candidatus Lucifugimonadales</taxon>
        <taxon>Candidatus Lucifugimonadaceae</taxon>
        <taxon>Candidatus Lucifugimonas</taxon>
    </lineage>
</organism>
<gene>
    <name evidence="2" type="ORF">GKO46_10055</name>
</gene>
<evidence type="ECO:0000256" key="1">
    <source>
        <dbReference type="SAM" id="MobiDB-lite"/>
    </source>
</evidence>
<reference evidence="2 3" key="1">
    <citation type="submission" date="2019-11" db="EMBL/GenBank/DDBJ databases">
        <authorList>
            <person name="Cho J.-C."/>
        </authorList>
    </citation>
    <scope>NUCLEOTIDE SEQUENCE [LARGE SCALE GENOMIC DNA]</scope>
    <source>
        <strain evidence="2 3">JH702</strain>
    </source>
</reference>
<proteinExistence type="predicted"/>
<dbReference type="EMBL" id="WMBE01000003">
    <property type="protein sequence ID" value="MDG0867411.1"/>
    <property type="molecule type" value="Genomic_DNA"/>
</dbReference>
<protein>
    <submittedName>
        <fullName evidence="2">Uncharacterized protein</fullName>
    </submittedName>
</protein>
<sequence length="97" mass="10473">MSLRKLFRRKNTAVEEPQQSPPIARRSRSREAAFGGEDCEICGTTGTPIVYGLPARDSGLEELSTQGKVVLGGCGVHRGQPTHQCSNCGSQWRIGDS</sequence>
<evidence type="ECO:0000313" key="3">
    <source>
        <dbReference type="Proteomes" id="UP001321249"/>
    </source>
</evidence>
<accession>A0ABD4XSD0</accession>
<dbReference type="Proteomes" id="UP001321249">
    <property type="component" value="Unassembled WGS sequence"/>
</dbReference>
<feature type="region of interest" description="Disordered" evidence="1">
    <location>
        <begin position="1"/>
        <end position="32"/>
    </location>
</feature>
<name>A0ABD4XSD0_9CHLR</name>
<dbReference type="RefSeq" id="WP_342825753.1">
    <property type="nucleotide sequence ID" value="NZ_WMBD01000003.1"/>
</dbReference>
<comment type="caution">
    <text evidence="2">The sequence shown here is derived from an EMBL/GenBank/DDBJ whole genome shotgun (WGS) entry which is preliminary data.</text>
</comment>
<feature type="compositionally biased region" description="Basic residues" evidence="1">
    <location>
        <begin position="1"/>
        <end position="11"/>
    </location>
</feature>